<dbReference type="RefSeq" id="WP_188667087.1">
    <property type="nucleotide sequence ID" value="NZ_BMHV01000040.1"/>
</dbReference>
<reference evidence="2" key="2">
    <citation type="submission" date="2020-09" db="EMBL/GenBank/DDBJ databases">
        <authorList>
            <person name="Sun Q."/>
            <person name="Zhou Y."/>
        </authorList>
    </citation>
    <scope>NUCLEOTIDE SEQUENCE</scope>
    <source>
        <strain evidence="2">CGMCC 1.15254</strain>
    </source>
</reference>
<dbReference type="EMBL" id="BMHV01000040">
    <property type="protein sequence ID" value="GGF75644.1"/>
    <property type="molecule type" value="Genomic_DNA"/>
</dbReference>
<dbReference type="Pfam" id="PF23864">
    <property type="entry name" value="DUF7222"/>
    <property type="match status" value="1"/>
</dbReference>
<protein>
    <recommendedName>
        <fullName evidence="1">DUF7222 domain-containing protein</fullName>
    </recommendedName>
</protein>
<sequence length="121" mass="14187">MTTATEQSRLITVLDDIIQNDPHSMKAHIAQIIMDHDAPENYLSNILNYGCVCGCVPEMIYYSDTHAFYDQYYYEIEELRQSFEEEIGCAIEVQYDLKNFFAWFAFEHTAYQIANEAELDF</sequence>
<evidence type="ECO:0000259" key="1">
    <source>
        <dbReference type="Pfam" id="PF23864"/>
    </source>
</evidence>
<keyword evidence="3" id="KW-1185">Reference proteome</keyword>
<accession>A0A917C7B7</accession>
<dbReference type="Proteomes" id="UP000632498">
    <property type="component" value="Unassembled WGS sequence"/>
</dbReference>
<reference evidence="2" key="1">
    <citation type="journal article" date="2014" name="Int. J. Syst. Evol. Microbiol.">
        <title>Complete genome sequence of Corynebacterium casei LMG S-19264T (=DSM 44701T), isolated from a smear-ripened cheese.</title>
        <authorList>
            <consortium name="US DOE Joint Genome Institute (JGI-PGF)"/>
            <person name="Walter F."/>
            <person name="Albersmeier A."/>
            <person name="Kalinowski J."/>
            <person name="Ruckert C."/>
        </authorList>
    </citation>
    <scope>NUCLEOTIDE SEQUENCE</scope>
    <source>
        <strain evidence="2">CGMCC 1.15254</strain>
    </source>
</reference>
<comment type="caution">
    <text evidence="2">The sequence shown here is derived from an EMBL/GenBank/DDBJ whole genome shotgun (WGS) entry which is preliminary data.</text>
</comment>
<evidence type="ECO:0000313" key="2">
    <source>
        <dbReference type="EMBL" id="GGF75644.1"/>
    </source>
</evidence>
<name>A0A917C7B7_9PROT</name>
<dbReference type="InterPro" id="IPR055646">
    <property type="entry name" value="DUF7222"/>
</dbReference>
<dbReference type="AlphaFoldDB" id="A0A917C7B7"/>
<evidence type="ECO:0000313" key="3">
    <source>
        <dbReference type="Proteomes" id="UP000632498"/>
    </source>
</evidence>
<proteinExistence type="predicted"/>
<organism evidence="2 3">
    <name type="scientific">Terasakiella brassicae</name>
    <dbReference type="NCBI Taxonomy" id="1634917"/>
    <lineage>
        <taxon>Bacteria</taxon>
        <taxon>Pseudomonadati</taxon>
        <taxon>Pseudomonadota</taxon>
        <taxon>Alphaproteobacteria</taxon>
        <taxon>Rhodospirillales</taxon>
        <taxon>Terasakiellaceae</taxon>
        <taxon>Terasakiella</taxon>
    </lineage>
</organism>
<feature type="domain" description="DUF7222" evidence="1">
    <location>
        <begin position="28"/>
        <end position="118"/>
    </location>
</feature>
<gene>
    <name evidence="2" type="ORF">GCM10011332_32060</name>
</gene>